<keyword evidence="2" id="KW-0067">ATP-binding</keyword>
<dbReference type="InterPro" id="IPR011009">
    <property type="entry name" value="Kinase-like_dom_sf"/>
</dbReference>
<organism evidence="4 5">
    <name type="scientific">Thioflexithrix psekupsensis</name>
    <dbReference type="NCBI Taxonomy" id="1570016"/>
    <lineage>
        <taxon>Bacteria</taxon>
        <taxon>Pseudomonadati</taxon>
        <taxon>Pseudomonadota</taxon>
        <taxon>Gammaproteobacteria</taxon>
        <taxon>Thiotrichales</taxon>
        <taxon>Thioflexithrix</taxon>
    </lineage>
</organism>
<reference evidence="4 5" key="1">
    <citation type="submission" date="2016-12" db="EMBL/GenBank/DDBJ databases">
        <title>Thioflexothrix psekupsii D3 genome sequencing and assembly.</title>
        <authorList>
            <person name="Fomenkov A."/>
            <person name="Vincze T."/>
            <person name="Grabovich M."/>
            <person name="Anton B.P."/>
            <person name="Dubinina G."/>
            <person name="Orlova M."/>
            <person name="Belousova E."/>
            <person name="Roberts R.J."/>
        </authorList>
    </citation>
    <scope>NUCLEOTIDE SEQUENCE [LARGE SCALE GENOMIC DNA]</scope>
    <source>
        <strain evidence="4">D3</strain>
    </source>
</reference>
<comment type="caution">
    <text evidence="4">The sequence shown here is derived from an EMBL/GenBank/DDBJ whole genome shotgun (WGS) entry which is preliminary data.</text>
</comment>
<dbReference type="InterPro" id="IPR002575">
    <property type="entry name" value="Aminoglycoside_PTrfase"/>
</dbReference>
<dbReference type="Gene3D" id="3.90.1200.10">
    <property type="match status" value="1"/>
</dbReference>
<evidence type="ECO:0000259" key="3">
    <source>
        <dbReference type="Pfam" id="PF01636"/>
    </source>
</evidence>
<keyword evidence="1" id="KW-0547">Nucleotide-binding</keyword>
<name>A0A251X4L6_9GAMM</name>
<feature type="domain" description="Aminoglycoside phosphotransferase" evidence="3">
    <location>
        <begin position="27"/>
        <end position="250"/>
    </location>
</feature>
<dbReference type="OrthoDB" id="9809275at2"/>
<dbReference type="PANTHER" id="PTHR33540">
    <property type="entry name" value="TRNA THREONYLCARBAMOYLADENOSINE BIOSYNTHESIS PROTEIN TSAE"/>
    <property type="match status" value="1"/>
</dbReference>
<dbReference type="SUPFAM" id="SSF56112">
    <property type="entry name" value="Protein kinase-like (PK-like)"/>
    <property type="match status" value="1"/>
</dbReference>
<dbReference type="Pfam" id="PF01636">
    <property type="entry name" value="APH"/>
    <property type="match status" value="1"/>
</dbReference>
<dbReference type="EMBL" id="MSLT01000023">
    <property type="protein sequence ID" value="OUD12295.1"/>
    <property type="molecule type" value="Genomic_DNA"/>
</dbReference>
<proteinExistence type="predicted"/>
<dbReference type="Gene3D" id="3.30.200.20">
    <property type="entry name" value="Phosphorylase Kinase, domain 1"/>
    <property type="match status" value="1"/>
</dbReference>
<gene>
    <name evidence="4" type="ORF">TPSD3_14350</name>
</gene>
<dbReference type="AlphaFoldDB" id="A0A251X4L6"/>
<keyword evidence="5" id="KW-1185">Reference proteome</keyword>
<evidence type="ECO:0000313" key="5">
    <source>
        <dbReference type="Proteomes" id="UP000194798"/>
    </source>
</evidence>
<evidence type="ECO:0000256" key="2">
    <source>
        <dbReference type="ARBA" id="ARBA00022840"/>
    </source>
</evidence>
<sequence>MSERLDALHHWLQYEITLDTPTDTPTLTLASSDASFRRYFRWHTAQGSYIVMDAPPPQEDCRPFVAVAQQLLAAGVRVPTIFACDVTRGFLLLTDFGDTVYLDVLNSERVDVLYEAALNMLLHIQHADPHQLPLYDATLLQREMALFVDWLLLQHLRLILSDADRAMLAQQFALLTESALCQPQVFVHRDYHSRNLMFSPEHPTTPGVLDFQDAVRGAITYDLVSLLRDCYIAWPEDRVIAWVRNYQEKLQQAGLMAEVDHATFLRWFDWMGVQRHLKASGIFARLYHRDGKIGYLADIPRTLDYIVTVCANYPELQPLGHFVTRRVLPVLQGEFTCMP</sequence>
<dbReference type="RefSeq" id="WP_086489243.1">
    <property type="nucleotide sequence ID" value="NZ_MSLT01000023.1"/>
</dbReference>
<dbReference type="PANTHER" id="PTHR33540:SF1">
    <property type="entry name" value="N-ACETYLMURAMATE_N-ACETYLGLUCOSAMINE KINASE"/>
    <property type="match status" value="1"/>
</dbReference>
<dbReference type="GO" id="GO:0005524">
    <property type="term" value="F:ATP binding"/>
    <property type="evidence" value="ECO:0007669"/>
    <property type="project" value="UniProtKB-KW"/>
</dbReference>
<accession>A0A251X4L6</accession>
<protein>
    <recommendedName>
        <fullName evidence="3">Aminoglycoside phosphotransferase domain-containing protein</fullName>
    </recommendedName>
</protein>
<evidence type="ECO:0000313" key="4">
    <source>
        <dbReference type="EMBL" id="OUD12295.1"/>
    </source>
</evidence>
<dbReference type="Proteomes" id="UP000194798">
    <property type="component" value="Unassembled WGS sequence"/>
</dbReference>
<evidence type="ECO:0000256" key="1">
    <source>
        <dbReference type="ARBA" id="ARBA00022741"/>
    </source>
</evidence>